<evidence type="ECO:0000256" key="5">
    <source>
        <dbReference type="PIRSR" id="PIRSR000894-2"/>
    </source>
</evidence>
<dbReference type="InParanoid" id="G8Y745"/>
<protein>
    <submittedName>
        <fullName evidence="7">Piso0_003969 protein</fullName>
    </submittedName>
</protein>
<dbReference type="InterPro" id="IPR033379">
    <property type="entry name" value="Acid_Pase_AS"/>
</dbReference>
<keyword evidence="3" id="KW-0325">Glycoprotein</keyword>
<reference evidence="7" key="1">
    <citation type="submission" date="2011-10" db="EMBL/GenBank/DDBJ databases">
        <authorList>
            <person name="Genoscope - CEA"/>
        </authorList>
    </citation>
    <scope>NUCLEOTIDE SEQUENCE</scope>
</reference>
<proteinExistence type="inferred from homology"/>
<evidence type="ECO:0000313" key="6">
    <source>
        <dbReference type="EMBL" id="CCE83394.1"/>
    </source>
</evidence>
<dbReference type="SUPFAM" id="SSF53254">
    <property type="entry name" value="Phosphoglycerate mutase-like"/>
    <property type="match status" value="1"/>
</dbReference>
<dbReference type="PANTHER" id="PTHR20963:SF18">
    <property type="entry name" value="ACID PHOSPHATASE PHO11-RELATED"/>
    <property type="match status" value="1"/>
</dbReference>
<dbReference type="OrthoDB" id="6509975at2759"/>
<dbReference type="InterPro" id="IPR016274">
    <property type="entry name" value="Histidine_acid_Pase_euk"/>
</dbReference>
<dbReference type="STRING" id="559304.G8Y745"/>
<dbReference type="InterPro" id="IPR029033">
    <property type="entry name" value="His_PPase_superfam"/>
</dbReference>
<dbReference type="Gene3D" id="3.40.50.1240">
    <property type="entry name" value="Phosphoglycerate mutase-like"/>
    <property type="match status" value="1"/>
</dbReference>
<evidence type="ECO:0000256" key="1">
    <source>
        <dbReference type="ARBA" id="ARBA00005375"/>
    </source>
</evidence>
<dbReference type="InterPro" id="IPR000560">
    <property type="entry name" value="His_Pase_clade-2"/>
</dbReference>
<keyword evidence="8" id="KW-1185">Reference proteome</keyword>
<feature type="active site" description="Nucleophile" evidence="4">
    <location>
        <position position="73"/>
    </location>
</feature>
<dbReference type="GO" id="GO:0003993">
    <property type="term" value="F:acid phosphatase activity"/>
    <property type="evidence" value="ECO:0007669"/>
    <property type="project" value="TreeGrafter"/>
</dbReference>
<feature type="disulfide bond" evidence="5">
    <location>
        <begin position="403"/>
        <end position="411"/>
    </location>
</feature>
<keyword evidence="5" id="KW-1015">Disulfide bond</keyword>
<evidence type="ECO:0000256" key="4">
    <source>
        <dbReference type="PIRSR" id="PIRSR000894-1"/>
    </source>
</evidence>
<dbReference type="Proteomes" id="UP000005222">
    <property type="component" value="Chromosome K"/>
</dbReference>
<sequence length="460" mass="52031">MVAISKLINGGLTLAGQSVFEQLATPQQSSTDQFNIARYLAGAGPYVQNPGFGISTDIPDQCTVEQVQLLSRHGERYPTKGDGEQFDRIFAKLDPLKGTFKGEWAFYNEYTYFVQDTSNYDKETTPMNSQGLYSGTDNALRHGAKFRAKYNSLFSEKQVLPVFTSNSGRVAETSRYFARGFLGDDYDSDSVKYVILEEESSMGANSLTPRYGCKNFDEKQNKDIYSKYSDDYLKGALKRWQKTNPKLNLTTDDIGQLFALCSYGLNVRGSSPFCDLFTNDEFVKYSYGSDLESYYTDGPGNNMTSTVAAPLWNASLALLKDTNNSNKVWLSFSHDTDLEIFYSVKLNRDDSSMPVDHIPFPHGYYHTNIVPQGARIVIEKYKCDDKSYVRFIVNDAVIPLDDCNSGPGFSCELSDYEKYVQSRIEKHNYAQQCGNTDVPSEVTFYWDYNQKNYTASFLDQ</sequence>
<dbReference type="CDD" id="cd07061">
    <property type="entry name" value="HP_HAP_like"/>
    <property type="match status" value="1"/>
</dbReference>
<dbReference type="PANTHER" id="PTHR20963">
    <property type="entry name" value="MULTIPLE INOSITOL POLYPHOSPHATE PHOSPHATASE-RELATED"/>
    <property type="match status" value="1"/>
</dbReference>
<evidence type="ECO:0000256" key="3">
    <source>
        <dbReference type="ARBA" id="ARBA00023180"/>
    </source>
</evidence>
<comment type="similarity">
    <text evidence="1">Belongs to the histidine acid phosphatase family.</text>
</comment>
<organism evidence="7 8">
    <name type="scientific">Pichia sorbitophila (strain ATCC MYA-4447 / BCRC 22081 / CBS 7064 / NBRC 10061 / NRRL Y-12695)</name>
    <name type="common">Hybrid yeast</name>
    <dbReference type="NCBI Taxonomy" id="559304"/>
    <lineage>
        <taxon>Eukaryota</taxon>
        <taxon>Fungi</taxon>
        <taxon>Dikarya</taxon>
        <taxon>Ascomycota</taxon>
        <taxon>Saccharomycotina</taxon>
        <taxon>Pichiomycetes</taxon>
        <taxon>Debaryomycetaceae</taxon>
        <taxon>Millerozyma</taxon>
    </lineage>
</organism>
<dbReference type="OMA" id="EWIRESY"/>
<dbReference type="EMBL" id="FO082048">
    <property type="protein sequence ID" value="CCE84425.1"/>
    <property type="molecule type" value="Genomic_DNA"/>
</dbReference>
<dbReference type="Pfam" id="PF00328">
    <property type="entry name" value="His_Phos_2"/>
    <property type="match status" value="1"/>
</dbReference>
<feature type="disulfide bond" evidence="5">
    <location>
        <begin position="261"/>
        <end position="274"/>
    </location>
</feature>
<dbReference type="PIRSF" id="PIRSF000894">
    <property type="entry name" value="Acid_phosphatase"/>
    <property type="match status" value="1"/>
</dbReference>
<dbReference type="GO" id="GO:0009277">
    <property type="term" value="C:fungal-type cell wall"/>
    <property type="evidence" value="ECO:0007669"/>
    <property type="project" value="TreeGrafter"/>
</dbReference>
<feature type="disulfide bond" evidence="5">
    <location>
        <begin position="62"/>
        <end position="383"/>
    </location>
</feature>
<evidence type="ECO:0000256" key="2">
    <source>
        <dbReference type="ARBA" id="ARBA00022801"/>
    </source>
</evidence>
<accession>G8Y745</accession>
<feature type="active site" description="Proton donor" evidence="4">
    <location>
        <position position="335"/>
    </location>
</feature>
<dbReference type="HOGENOM" id="CLU_020880_3_1_1"/>
<dbReference type="Proteomes" id="UP000005222">
    <property type="component" value="Chromosome L"/>
</dbReference>
<dbReference type="eggNOG" id="KOG1382">
    <property type="taxonomic scope" value="Eukaryota"/>
</dbReference>
<evidence type="ECO:0000313" key="8">
    <source>
        <dbReference type="Proteomes" id="UP000005222"/>
    </source>
</evidence>
<dbReference type="PROSITE" id="PS00616">
    <property type="entry name" value="HIS_ACID_PHOSPHAT_1"/>
    <property type="match status" value="1"/>
</dbReference>
<evidence type="ECO:0000313" key="7">
    <source>
        <dbReference type="EMBL" id="CCE84425.1"/>
    </source>
</evidence>
<name>G8Y745_PICSO</name>
<reference evidence="8" key="2">
    <citation type="journal article" date="2012" name="G3 (Bethesda)">
        <title>Pichia sorbitophila, an interspecies yeast hybrid reveals early steps of genome resolution following polyploidization.</title>
        <authorList>
            <person name="Leh Louis V."/>
            <person name="Despons L."/>
            <person name="Friedrich A."/>
            <person name="Martin T."/>
            <person name="Durrens P."/>
            <person name="Casaregola S."/>
            <person name="Neuveglise C."/>
            <person name="Fairhead C."/>
            <person name="Marck C."/>
            <person name="Cruz J.A."/>
            <person name="Straub M.L."/>
            <person name="Kugler V."/>
            <person name="Sacerdot C."/>
            <person name="Uzunov Z."/>
            <person name="Thierry A."/>
            <person name="Weiss S."/>
            <person name="Bleykasten C."/>
            <person name="De Montigny J."/>
            <person name="Jacques N."/>
            <person name="Jung P."/>
            <person name="Lemaire M."/>
            <person name="Mallet S."/>
            <person name="Morel G."/>
            <person name="Richard G.F."/>
            <person name="Sarkar A."/>
            <person name="Savel G."/>
            <person name="Schacherer J."/>
            <person name="Seret M.L."/>
            <person name="Talla E."/>
            <person name="Samson G."/>
            <person name="Jubin C."/>
            <person name="Poulain J."/>
            <person name="Vacherie B."/>
            <person name="Barbe V."/>
            <person name="Pelletier E."/>
            <person name="Sherman D.J."/>
            <person name="Westhof E."/>
            <person name="Weissenbach J."/>
            <person name="Baret P.V."/>
            <person name="Wincker P."/>
            <person name="Gaillardin C."/>
            <person name="Dujon B."/>
            <person name="Souciet J.L."/>
        </authorList>
    </citation>
    <scope>NUCLEOTIDE SEQUENCE [LARGE SCALE GENOMIC DNA]</scope>
    <source>
        <strain evidence="8">ATCC MYA-4447 / BCRC 22081 / CBS 7064 / NBRC 10061 / NRRL Y-12695</strain>
    </source>
</reference>
<gene>
    <name evidence="7" type="primary">Piso0_003969</name>
    <name evidence="6" type="ORF">GNLVRS01_PISO0K06566g</name>
    <name evidence="7" type="ORF">GNLVRS01_PISO0L06567g</name>
</gene>
<dbReference type="FunCoup" id="G8Y745">
    <property type="interactions" value="816"/>
</dbReference>
<dbReference type="EMBL" id="FO082049">
    <property type="protein sequence ID" value="CCE83394.1"/>
    <property type="molecule type" value="Genomic_DNA"/>
</dbReference>
<keyword evidence="2" id="KW-0378">Hydrolase</keyword>
<dbReference type="AlphaFoldDB" id="G8Y745"/>